<gene>
    <name evidence="3" type="primary">SULTR4</name>
    <name evidence="3" type="ORF">SNEC2469_LOCUS17364</name>
</gene>
<evidence type="ECO:0000256" key="1">
    <source>
        <dbReference type="SAM" id="Phobius"/>
    </source>
</evidence>
<evidence type="ECO:0000313" key="4">
    <source>
        <dbReference type="Proteomes" id="UP000601435"/>
    </source>
</evidence>
<keyword evidence="4" id="KW-1185">Reference proteome</keyword>
<dbReference type="InterPro" id="IPR036513">
    <property type="entry name" value="STAS_dom_sf"/>
</dbReference>
<dbReference type="Proteomes" id="UP000601435">
    <property type="component" value="Unassembled WGS sequence"/>
</dbReference>
<feature type="non-terminal residue" evidence="3">
    <location>
        <position position="1"/>
    </location>
</feature>
<keyword evidence="1" id="KW-0472">Membrane</keyword>
<dbReference type="CDD" id="cd07042">
    <property type="entry name" value="STAS_SulP_like_sulfate_transporter"/>
    <property type="match status" value="1"/>
</dbReference>
<dbReference type="AlphaFoldDB" id="A0A812V065"/>
<evidence type="ECO:0000259" key="2">
    <source>
        <dbReference type="PROSITE" id="PS50801"/>
    </source>
</evidence>
<keyword evidence="1" id="KW-1133">Transmembrane helix</keyword>
<dbReference type="InterPro" id="IPR001902">
    <property type="entry name" value="SLC26A/SulP_fam"/>
</dbReference>
<feature type="domain" description="STAS" evidence="2">
    <location>
        <begin position="89"/>
        <end position="181"/>
    </location>
</feature>
<protein>
    <submittedName>
        <fullName evidence="3">SULTR4 protein</fullName>
    </submittedName>
</protein>
<keyword evidence="1" id="KW-0812">Transmembrane</keyword>
<dbReference type="SUPFAM" id="SSF52091">
    <property type="entry name" value="SpoIIaa-like"/>
    <property type="match status" value="1"/>
</dbReference>
<reference evidence="3" key="1">
    <citation type="submission" date="2021-02" db="EMBL/GenBank/DDBJ databases">
        <authorList>
            <person name="Dougan E. K."/>
            <person name="Rhodes N."/>
            <person name="Thang M."/>
            <person name="Chan C."/>
        </authorList>
    </citation>
    <scope>NUCLEOTIDE SEQUENCE</scope>
</reference>
<dbReference type="Gene3D" id="3.30.750.24">
    <property type="entry name" value="STAS domain"/>
    <property type="match status" value="1"/>
</dbReference>
<dbReference type="PROSITE" id="PS50801">
    <property type="entry name" value="STAS"/>
    <property type="match status" value="1"/>
</dbReference>
<proteinExistence type="predicted"/>
<dbReference type="GO" id="GO:0016020">
    <property type="term" value="C:membrane"/>
    <property type="evidence" value="ECO:0007669"/>
    <property type="project" value="InterPro"/>
</dbReference>
<name>A0A812V065_9DINO</name>
<sequence length="228" mass="25039">VMVSAEGLMDFAMPLDLWRSSEGSFRIFRKDLIVWLVGFVCTILAGALYGIILSVLVAVAQVVADASTPHAVTLGAVPHLEGQWHDVKRWSEARTVPGVLVFEFRGPLVFASAEWFRDEVERMRLAEGRTGSIRYVILGMGPVPVIDYSAIAMLQSILTEWKKKGIHCIVAEANYSVLELLHEKLGDQLEQFEQGSQGVLSIERAVSLATGHATRSLLASKPVGTCEF</sequence>
<dbReference type="GO" id="GO:0055085">
    <property type="term" value="P:transmembrane transport"/>
    <property type="evidence" value="ECO:0007669"/>
    <property type="project" value="InterPro"/>
</dbReference>
<organism evidence="3 4">
    <name type="scientific">Symbiodinium necroappetens</name>
    <dbReference type="NCBI Taxonomy" id="1628268"/>
    <lineage>
        <taxon>Eukaryota</taxon>
        <taxon>Sar</taxon>
        <taxon>Alveolata</taxon>
        <taxon>Dinophyceae</taxon>
        <taxon>Suessiales</taxon>
        <taxon>Symbiodiniaceae</taxon>
        <taxon>Symbiodinium</taxon>
    </lineage>
</organism>
<feature type="transmembrane region" description="Helical" evidence="1">
    <location>
        <begin position="32"/>
        <end position="60"/>
    </location>
</feature>
<dbReference type="Pfam" id="PF01740">
    <property type="entry name" value="STAS"/>
    <property type="match status" value="1"/>
</dbReference>
<evidence type="ECO:0000313" key="3">
    <source>
        <dbReference type="EMBL" id="CAE7610086.1"/>
    </source>
</evidence>
<accession>A0A812V065</accession>
<dbReference type="OrthoDB" id="425220at2759"/>
<comment type="caution">
    <text evidence="3">The sequence shown here is derived from an EMBL/GenBank/DDBJ whole genome shotgun (WGS) entry which is preliminary data.</text>
</comment>
<dbReference type="EMBL" id="CAJNJA010028709">
    <property type="protein sequence ID" value="CAE7610086.1"/>
    <property type="molecule type" value="Genomic_DNA"/>
</dbReference>
<dbReference type="InterPro" id="IPR002645">
    <property type="entry name" value="STAS_dom"/>
</dbReference>
<dbReference type="PANTHER" id="PTHR11814">
    <property type="entry name" value="SULFATE TRANSPORTER"/>
    <property type="match status" value="1"/>
</dbReference>